<sequence length="558" mass="63950">YWAHEAIATTYIEKDKTDTIIDKISKEYINFDSYWLYREYILTKAQLTSYDFWTALDQYSVIALKDITIEYTTEAANTLGTFGNHNYINNNTRKNIKQHGKDAIYQIKVDSPKDNDVCFELKYLLIKSKITPATIDIHYNVDPTEFAAEKNKIFTFTPMVKLTATDKDIETYAFCLRDVLALSAENLLISFVANTGGADGDDTLAIRKPVTEIPTIAHLMGPWIQYNSNLRNGLNEYSVTVKQEKVFNAFTIRPKICTDLSQCFDVNDIGVKADTTGLIRVYTFNFDALEDKTTHNKDTDLIKLVFFVDYFMPENFKPEENISITFDLKLLNFGDPVYERTVSEILKCDKTGTNFGYKSNPTMDSPNHCVCNDDIFDVCPTIEYTVTEPKALMKLTVLYSEGSASPDNPIDTSTYIDEVLKKTPEKGNAFTFCVSDLRNKPQKTFSIVITAEATATKPEDKKYDASRLTITKFTATKIPINRPNFIQNVDIKHKQYWTQQKWHTMSVENNFIPSQDKTSHQLKVTVLKTETQPIVSYFISDWIKTKKLLQPFQTLHNK</sequence>
<dbReference type="AlphaFoldDB" id="A0A7R9KGI4"/>
<dbReference type="OrthoDB" id="6536160at2759"/>
<keyword evidence="2" id="KW-1185">Reference proteome</keyword>
<proteinExistence type="predicted"/>
<dbReference type="EMBL" id="CAJPIZ010001131">
    <property type="protein sequence ID" value="CAG2102934.1"/>
    <property type="molecule type" value="Genomic_DNA"/>
</dbReference>
<reference evidence="1" key="1">
    <citation type="submission" date="2020-11" db="EMBL/GenBank/DDBJ databases">
        <authorList>
            <person name="Tran Van P."/>
        </authorList>
    </citation>
    <scope>NUCLEOTIDE SEQUENCE</scope>
</reference>
<dbReference type="Proteomes" id="UP000759131">
    <property type="component" value="Unassembled WGS sequence"/>
</dbReference>
<protein>
    <submittedName>
        <fullName evidence="1">Uncharacterized protein</fullName>
    </submittedName>
</protein>
<name>A0A7R9KGI4_9ACAR</name>
<organism evidence="1">
    <name type="scientific">Medioppia subpectinata</name>
    <dbReference type="NCBI Taxonomy" id="1979941"/>
    <lineage>
        <taxon>Eukaryota</taxon>
        <taxon>Metazoa</taxon>
        <taxon>Ecdysozoa</taxon>
        <taxon>Arthropoda</taxon>
        <taxon>Chelicerata</taxon>
        <taxon>Arachnida</taxon>
        <taxon>Acari</taxon>
        <taxon>Acariformes</taxon>
        <taxon>Sarcoptiformes</taxon>
        <taxon>Oribatida</taxon>
        <taxon>Brachypylina</taxon>
        <taxon>Oppioidea</taxon>
        <taxon>Oppiidae</taxon>
        <taxon>Medioppia</taxon>
    </lineage>
</organism>
<dbReference type="EMBL" id="OC855706">
    <property type="protein sequence ID" value="CAD7622504.1"/>
    <property type="molecule type" value="Genomic_DNA"/>
</dbReference>
<evidence type="ECO:0000313" key="1">
    <source>
        <dbReference type="EMBL" id="CAD7622504.1"/>
    </source>
</evidence>
<feature type="non-terminal residue" evidence="1">
    <location>
        <position position="558"/>
    </location>
</feature>
<evidence type="ECO:0000313" key="2">
    <source>
        <dbReference type="Proteomes" id="UP000759131"/>
    </source>
</evidence>
<gene>
    <name evidence="1" type="ORF">OSB1V03_LOCUS2967</name>
</gene>
<accession>A0A7R9KGI4</accession>